<accession>A0A420I2B2</accession>
<name>A0A420I2B2_9PEZI</name>
<keyword evidence="1" id="KW-0175">Coiled coil</keyword>
<dbReference type="EMBL" id="MCFK01002343">
    <property type="protein sequence ID" value="RKF63771.1"/>
    <property type="molecule type" value="Genomic_DNA"/>
</dbReference>
<feature type="compositionally biased region" description="Low complexity" evidence="2">
    <location>
        <begin position="1"/>
        <end position="21"/>
    </location>
</feature>
<feature type="region of interest" description="Disordered" evidence="2">
    <location>
        <begin position="1"/>
        <end position="64"/>
    </location>
</feature>
<evidence type="ECO:0000313" key="4">
    <source>
        <dbReference type="Proteomes" id="UP000286134"/>
    </source>
</evidence>
<organism evidence="3 4">
    <name type="scientific">Erysiphe neolycopersici</name>
    <dbReference type="NCBI Taxonomy" id="212602"/>
    <lineage>
        <taxon>Eukaryota</taxon>
        <taxon>Fungi</taxon>
        <taxon>Dikarya</taxon>
        <taxon>Ascomycota</taxon>
        <taxon>Pezizomycotina</taxon>
        <taxon>Leotiomycetes</taxon>
        <taxon>Erysiphales</taxon>
        <taxon>Erysiphaceae</taxon>
        <taxon>Erysiphe</taxon>
    </lineage>
</organism>
<feature type="coiled-coil region" evidence="1">
    <location>
        <begin position="150"/>
        <end position="251"/>
    </location>
</feature>
<dbReference type="AlphaFoldDB" id="A0A420I2B2"/>
<comment type="caution">
    <text evidence="3">The sequence shown here is derived from an EMBL/GenBank/DDBJ whole genome shotgun (WGS) entry which is preliminary data.</text>
</comment>
<dbReference type="STRING" id="212602.A0A420I2B2"/>
<evidence type="ECO:0008006" key="5">
    <source>
        <dbReference type="Google" id="ProtNLM"/>
    </source>
</evidence>
<gene>
    <name evidence="3" type="ORF">OnM2_023045</name>
</gene>
<keyword evidence="4" id="KW-1185">Reference proteome</keyword>
<evidence type="ECO:0000313" key="3">
    <source>
        <dbReference type="EMBL" id="RKF63771.1"/>
    </source>
</evidence>
<proteinExistence type="predicted"/>
<dbReference type="OrthoDB" id="3918393at2759"/>
<feature type="compositionally biased region" description="Polar residues" evidence="2">
    <location>
        <begin position="22"/>
        <end position="35"/>
    </location>
</feature>
<protein>
    <recommendedName>
        <fullName evidence="5">SWI5-dependent HO expression protein 3</fullName>
    </recommendedName>
</protein>
<sequence length="377" mass="42780">MNALKESNTSSISKSSTKSYTNGRSRSVSNHSSQPVVILPENLGHTENRENTMPHSTRPDTLYNASNSKLPIYVSNATVFNGTNRNSQKHVSDFGPVLSYSGINNNDVHLSSPRGETFTSSSVTQWDSAIGRAGLGGKSGRVIERLMGDNDMLKRDLKIERLRAEEHKQALKMAEGRMEALSAEYEGKLHDAAINKTLLKRKERQLADLRQQVEIEKNKANTAVESEKRWKEEIEKVESKAKRDVEEAQNYAAMMEARNNTMTSHWKDQSLEVNRAVTKLSKEIGDIVFERKQDDERLNTLQGLCDQQATQLSKIVQERDAISKVYEEYKVTQEEVLQSIKREAKKQEKESEYVIAEATKTLHKLKWALGLKKNERN</sequence>
<evidence type="ECO:0000256" key="2">
    <source>
        <dbReference type="SAM" id="MobiDB-lite"/>
    </source>
</evidence>
<dbReference type="Proteomes" id="UP000286134">
    <property type="component" value="Unassembled WGS sequence"/>
</dbReference>
<evidence type="ECO:0000256" key="1">
    <source>
        <dbReference type="SAM" id="Coils"/>
    </source>
</evidence>
<reference evidence="3 4" key="1">
    <citation type="journal article" date="2018" name="BMC Genomics">
        <title>Comparative genome analyses reveal sequence features reflecting distinct modes of host-adaptation between dicot and monocot powdery mildew.</title>
        <authorList>
            <person name="Wu Y."/>
            <person name="Ma X."/>
            <person name="Pan Z."/>
            <person name="Kale S.D."/>
            <person name="Song Y."/>
            <person name="King H."/>
            <person name="Zhang Q."/>
            <person name="Presley C."/>
            <person name="Deng X."/>
            <person name="Wei C.I."/>
            <person name="Xiao S."/>
        </authorList>
    </citation>
    <scope>NUCLEOTIDE SEQUENCE [LARGE SCALE GENOMIC DNA]</scope>
    <source>
        <strain evidence="3">UMSG2</strain>
    </source>
</reference>